<dbReference type="Proteomes" id="UP001163046">
    <property type="component" value="Unassembled WGS sequence"/>
</dbReference>
<name>A0A9W9ZNC3_9CNID</name>
<dbReference type="AlphaFoldDB" id="A0A9W9ZNC3"/>
<comment type="caution">
    <text evidence="1">The sequence shown here is derived from an EMBL/GenBank/DDBJ whole genome shotgun (WGS) entry which is preliminary data.</text>
</comment>
<evidence type="ECO:0000313" key="1">
    <source>
        <dbReference type="EMBL" id="KAJ7384873.1"/>
    </source>
</evidence>
<dbReference type="OrthoDB" id="5987050at2759"/>
<protein>
    <submittedName>
        <fullName evidence="1">Uncharacterized protein</fullName>
    </submittedName>
</protein>
<dbReference type="EMBL" id="MU825884">
    <property type="protein sequence ID" value="KAJ7384873.1"/>
    <property type="molecule type" value="Genomic_DNA"/>
</dbReference>
<organism evidence="1 2">
    <name type="scientific">Desmophyllum pertusum</name>
    <dbReference type="NCBI Taxonomy" id="174260"/>
    <lineage>
        <taxon>Eukaryota</taxon>
        <taxon>Metazoa</taxon>
        <taxon>Cnidaria</taxon>
        <taxon>Anthozoa</taxon>
        <taxon>Hexacorallia</taxon>
        <taxon>Scleractinia</taxon>
        <taxon>Caryophylliina</taxon>
        <taxon>Caryophylliidae</taxon>
        <taxon>Desmophyllum</taxon>
    </lineage>
</organism>
<evidence type="ECO:0000313" key="2">
    <source>
        <dbReference type="Proteomes" id="UP001163046"/>
    </source>
</evidence>
<gene>
    <name evidence="1" type="ORF">OS493_019552</name>
</gene>
<proteinExistence type="predicted"/>
<accession>A0A9W9ZNC3</accession>
<reference evidence="1" key="1">
    <citation type="submission" date="2023-01" db="EMBL/GenBank/DDBJ databases">
        <title>Genome assembly of the deep-sea coral Lophelia pertusa.</title>
        <authorList>
            <person name="Herrera S."/>
            <person name="Cordes E."/>
        </authorList>
    </citation>
    <scope>NUCLEOTIDE SEQUENCE</scope>
    <source>
        <strain evidence="1">USNM1676648</strain>
        <tissue evidence="1">Polyp</tissue>
    </source>
</reference>
<keyword evidence="2" id="KW-1185">Reference proteome</keyword>
<sequence length="108" mass="12368">MFKRFHELSRVQRLNTVLLYGGNASKELMERLNRYGISMVPTMKYKIQENIGSHFLDLAVQMVKEGKTFVLVLDNIDWELKVHDMRSDKQNKSVHAVATTAVASCLIA</sequence>